<feature type="transmembrane region" description="Helical" evidence="12">
    <location>
        <begin position="1117"/>
        <end position="1138"/>
    </location>
</feature>
<dbReference type="InterPro" id="IPR051587">
    <property type="entry name" value="Adhesion_GPCR"/>
</dbReference>
<dbReference type="InterPro" id="IPR057400">
    <property type="entry name" value="ADGRF3/5_N"/>
</dbReference>
<evidence type="ECO:0000256" key="13">
    <source>
        <dbReference type="SAM" id="SignalP"/>
    </source>
</evidence>
<keyword evidence="10" id="KW-0393">Immunoglobulin domain</keyword>
<dbReference type="Pfam" id="PF00047">
    <property type="entry name" value="ig"/>
    <property type="match status" value="1"/>
</dbReference>
<keyword evidence="9" id="KW-0325">Glycoprotein</keyword>
<dbReference type="InterPro" id="IPR000082">
    <property type="entry name" value="SEA_dom"/>
</dbReference>
<dbReference type="GO" id="GO:0005886">
    <property type="term" value="C:plasma membrane"/>
    <property type="evidence" value="ECO:0007669"/>
    <property type="project" value="UniProtKB-SubCell"/>
</dbReference>
<dbReference type="Pfam" id="PF16489">
    <property type="entry name" value="GAIN"/>
    <property type="match status" value="1"/>
</dbReference>
<dbReference type="Gene3D" id="1.20.1070.10">
    <property type="entry name" value="Rhodopsin 7-helix transmembrane proteins"/>
    <property type="match status" value="1"/>
</dbReference>
<comment type="subcellular location">
    <subcellularLocation>
        <location evidence="1">Cell membrane</location>
        <topology evidence="1">Multi-pass membrane protein</topology>
    </subcellularLocation>
</comment>
<feature type="region of interest" description="Disordered" evidence="11">
    <location>
        <begin position="1390"/>
        <end position="1410"/>
    </location>
</feature>
<evidence type="ECO:0000313" key="19">
    <source>
        <dbReference type="Proteomes" id="UP000006813"/>
    </source>
</evidence>
<dbReference type="PRINTS" id="PR00249">
    <property type="entry name" value="GPCRSECRETIN"/>
</dbReference>
<evidence type="ECO:0000256" key="10">
    <source>
        <dbReference type="ARBA" id="ARBA00023319"/>
    </source>
</evidence>
<evidence type="ECO:0000256" key="11">
    <source>
        <dbReference type="SAM" id="MobiDB-lite"/>
    </source>
</evidence>
<dbReference type="SMART" id="SM00409">
    <property type="entry name" value="IG"/>
    <property type="match status" value="2"/>
</dbReference>
<dbReference type="InterPro" id="IPR000203">
    <property type="entry name" value="GPS"/>
</dbReference>
<organism evidence="18 19">
    <name type="scientific">Heterocephalus glaber</name>
    <name type="common">Naked mole rat</name>
    <dbReference type="NCBI Taxonomy" id="10181"/>
    <lineage>
        <taxon>Eukaryota</taxon>
        <taxon>Metazoa</taxon>
        <taxon>Chordata</taxon>
        <taxon>Craniata</taxon>
        <taxon>Vertebrata</taxon>
        <taxon>Euteleostomi</taxon>
        <taxon>Mammalia</taxon>
        <taxon>Eutheria</taxon>
        <taxon>Euarchontoglires</taxon>
        <taxon>Glires</taxon>
        <taxon>Rodentia</taxon>
        <taxon>Hystricomorpha</taxon>
        <taxon>Bathyergidae</taxon>
        <taxon>Heterocephalus</taxon>
    </lineage>
</organism>
<dbReference type="Gene3D" id="2.60.40.10">
    <property type="entry name" value="Immunoglobulins"/>
    <property type="match status" value="1"/>
</dbReference>
<evidence type="ECO:0000259" key="15">
    <source>
        <dbReference type="PROSITE" id="PS50221"/>
    </source>
</evidence>
<keyword evidence="4 12" id="KW-0812">Transmembrane</keyword>
<accession>G5BNG3</accession>
<dbReference type="Pfam" id="PF01825">
    <property type="entry name" value="GPS"/>
    <property type="match status" value="1"/>
</dbReference>
<dbReference type="PROSITE" id="PS50024">
    <property type="entry name" value="SEA"/>
    <property type="match status" value="1"/>
</dbReference>
<dbReference type="InterPro" id="IPR008078">
    <property type="entry name" value="GPCR_2_Ig-hepta-like_rcpt"/>
</dbReference>
<dbReference type="InterPro" id="IPR000832">
    <property type="entry name" value="GPCR_2_secretin-like"/>
</dbReference>
<evidence type="ECO:0000259" key="16">
    <source>
        <dbReference type="PROSITE" id="PS50261"/>
    </source>
</evidence>
<dbReference type="InterPro" id="IPR003599">
    <property type="entry name" value="Ig_sub"/>
</dbReference>
<dbReference type="FunFam" id="1.20.1070.10:FF:000058">
    <property type="entry name" value="Adhesion G protein-coupled receptor F5"/>
    <property type="match status" value="1"/>
</dbReference>
<feature type="transmembrane region" description="Helical" evidence="12">
    <location>
        <begin position="1158"/>
        <end position="1181"/>
    </location>
</feature>
<feature type="chain" id="PRO_5003474547" evidence="13">
    <location>
        <begin position="24"/>
        <end position="1410"/>
    </location>
</feature>
<dbReference type="GO" id="GO:0031410">
    <property type="term" value="C:cytoplasmic vesicle"/>
    <property type="evidence" value="ECO:0007669"/>
    <property type="project" value="TreeGrafter"/>
</dbReference>
<dbReference type="InterPro" id="IPR032471">
    <property type="entry name" value="AGRL2-4_GAIN_subdom_A"/>
</dbReference>
<feature type="transmembrane region" description="Helical" evidence="12">
    <location>
        <begin position="1284"/>
        <end position="1304"/>
    </location>
</feature>
<evidence type="ECO:0000256" key="3">
    <source>
        <dbReference type="ARBA" id="ARBA00022475"/>
    </source>
</evidence>
<keyword evidence="7 12" id="KW-0472">Membrane</keyword>
<evidence type="ECO:0000256" key="4">
    <source>
        <dbReference type="ARBA" id="ARBA00022692"/>
    </source>
</evidence>
<sequence>MQSPGRSALCLVLLVVCFSGVLSSVLDPMDSIELMEFMAHPLVLHEEDHKEDYKEDLESEELLSPRCPDALGIPMVDEYTVDVELSFENVSFLESLRAQLHDLSFPIQVTDTDPVTAILSIEVTTVCTATGNEVWCSCESGYEWPQAGCLHNAICREHDGVSSGNPCGCLKELPPQGPFCQPPTVLTLRMKVRLNVGFQEELLNTSSALYRSYKTDLERAFQEGYRILPGFRSVAVTEFTNGSVVVSFEVKTTTLPPGQIQKANELVLQSLNQTYKADENSFQGVNNETKLSVMPAIIFEGDTVTLECENEVLSSNVSWLYGEGLSSLSRLRNGSRHSIYTTVQLTSMSRLTITNFTQEDEAKSLSVQPREHRYSFPWGSRSICTDHVPPECSSLSVWTDSQGLRTGSSLESGPGLYACKLVMDIFEFGTEKYINVTPIQILANETTAVKCDNYPVSLNCCSENEANWTAIEWKQEGNMSIPGHEDQDLNSGCGRYILQANTTQCPDTIIYMCEFLSGYGARVGKAIEVTFTPVAELIITPEPISVSEGQSFSITCTSNVRNYDEVYWNTSAGIKIHKRFYATQRHPEGAESVLTVETSTREWNGTYRCVFRYKNTYSVATKDVTVHPLPLEPNIMVDPLEASGLCTDSHHFRCCVEEDEDYKVMFQMGSSFFPAAKEVKGKQVCYKYSSTADSVSQCPKNVDVFCHFTNAANSSVRSSSMKLTLVPGENITCRDPAIGVGEPGKVIQKLCQFSDVSRSPDSTIGGTITYRCVGSQWQVERKGCISAPINGLLQLAEALIKSPSQDQNLPTYLKNLSVSTGREELEIQSSPGSLGAVINILDLLSTVPSHVDPEMMKDVLATVNVILGESVLGSWEALQQDQTSQSSQLLHSVERFSKALRPGDSTLVFLRHPNVQMGSMVVKPGKSHSYQQNFHFPASNLWGNVTIEKHQLGNLHPESLVVTVAFPTLKAILVQDAQKKPFANSLVMTTTISHNITMPFEISMTFKNNHGAGGQIICVFWNFSLSNNTGGWDSRGCRVNSVDRDRISCTCDHLTSFSILMSPDSPDRGSLLEILLDIISYIGLGFSILSLAACLVVEAVVWKSVTKNRTSYMRHICIVNIAASLLFADAWFIVVAAIQDHHYPLNDMACVAATFFIHFFYLSVFFWMLTLGLMLFYRLIFILHDASKSTQKAVAFCLGYGCPLVISVITVAATQPQEVYTRKNACWLNWDDTKALLAFVIPALLIVVVNMTVTVVVITKILRPSIGDKPHNQEKNSLFQISKSIGVLTPLLGLTWGFGLATVFQGTNAVFHIIFTLLNAFQGLFILLFGCLWDQKVQETLLNKFSLSRQSSQHSKSTSLGSTTPVFSMSSPISRRFNNLFGKTGTYNVSTPETTSSSVENSSSAYSLLH</sequence>
<evidence type="ECO:0000256" key="1">
    <source>
        <dbReference type="ARBA" id="ARBA00004651"/>
    </source>
</evidence>
<feature type="domain" description="G-protein coupled receptors family 2 profile 2" evidence="16">
    <location>
        <begin position="1076"/>
        <end position="1334"/>
    </location>
</feature>
<evidence type="ECO:0000256" key="8">
    <source>
        <dbReference type="ARBA" id="ARBA00023157"/>
    </source>
</evidence>
<evidence type="ECO:0000256" key="2">
    <source>
        <dbReference type="ARBA" id="ARBA00007343"/>
    </source>
</evidence>
<dbReference type="InterPro" id="IPR017983">
    <property type="entry name" value="GPCR_2_secretin-like_CS"/>
</dbReference>
<dbReference type="GO" id="GO:0007166">
    <property type="term" value="P:cell surface receptor signaling pathway"/>
    <property type="evidence" value="ECO:0007669"/>
    <property type="project" value="InterPro"/>
</dbReference>
<dbReference type="SMART" id="SM00303">
    <property type="entry name" value="GPS"/>
    <property type="match status" value="1"/>
</dbReference>
<keyword evidence="3" id="KW-1003">Cell membrane</keyword>
<dbReference type="Pfam" id="PF00002">
    <property type="entry name" value="7tm_2"/>
    <property type="match status" value="1"/>
</dbReference>
<dbReference type="PROSITE" id="PS00650">
    <property type="entry name" value="G_PROTEIN_RECEP_F2_2"/>
    <property type="match status" value="1"/>
</dbReference>
<dbReference type="InterPro" id="IPR013783">
    <property type="entry name" value="Ig-like_fold"/>
</dbReference>
<evidence type="ECO:0000256" key="12">
    <source>
        <dbReference type="SAM" id="Phobius"/>
    </source>
</evidence>
<dbReference type="PANTHER" id="PTHR45813">
    <property type="entry name" value="IG-LIKE DOMAIN-CONTAINING PROTEIN"/>
    <property type="match status" value="1"/>
</dbReference>
<feature type="signal peptide" evidence="13">
    <location>
        <begin position="1"/>
        <end position="23"/>
    </location>
</feature>
<dbReference type="InterPro" id="IPR036364">
    <property type="entry name" value="SEA_dom_sf"/>
</dbReference>
<gene>
    <name evidence="18" type="ORF">GW7_19181</name>
</gene>
<dbReference type="PANTHER" id="PTHR45813:SF4">
    <property type="entry name" value="ADHESION G PROTEIN-COUPLED RECEPTOR F5"/>
    <property type="match status" value="1"/>
</dbReference>
<dbReference type="InterPro" id="IPR007110">
    <property type="entry name" value="Ig-like_dom"/>
</dbReference>
<dbReference type="InterPro" id="IPR036179">
    <property type="entry name" value="Ig-like_dom_sf"/>
</dbReference>
<dbReference type="PROSITE" id="PS50221">
    <property type="entry name" value="GAIN_B"/>
    <property type="match status" value="1"/>
</dbReference>
<reference evidence="18 19" key="1">
    <citation type="journal article" date="2011" name="Nature">
        <title>Genome sequencing reveals insights into physiology and longevity of the naked mole rat.</title>
        <authorList>
            <person name="Kim E.B."/>
            <person name="Fang X."/>
            <person name="Fushan A.A."/>
            <person name="Huang Z."/>
            <person name="Lobanov A.V."/>
            <person name="Han L."/>
            <person name="Marino S.M."/>
            <person name="Sun X."/>
            <person name="Turanov A.A."/>
            <person name="Yang P."/>
            <person name="Yim S.H."/>
            <person name="Zhao X."/>
            <person name="Kasaikina M.V."/>
            <person name="Stoletzki N."/>
            <person name="Peng C."/>
            <person name="Polak P."/>
            <person name="Xiong Z."/>
            <person name="Kiezun A."/>
            <person name="Zhu Y."/>
            <person name="Chen Y."/>
            <person name="Kryukov G.V."/>
            <person name="Zhang Q."/>
            <person name="Peshkin L."/>
            <person name="Yang L."/>
            <person name="Bronson R.T."/>
            <person name="Buffenstein R."/>
            <person name="Wang B."/>
            <person name="Han C."/>
            <person name="Li Q."/>
            <person name="Chen L."/>
            <person name="Zhao W."/>
            <person name="Sunyaev S.R."/>
            <person name="Park T.J."/>
            <person name="Zhang G."/>
            <person name="Wang J."/>
            <person name="Gladyshev V.N."/>
        </authorList>
    </citation>
    <scope>NUCLEOTIDE SEQUENCE [LARGE SCALE GENOMIC DNA]</scope>
</reference>
<feature type="transmembrane region" description="Helical" evidence="12">
    <location>
        <begin position="1310"/>
        <end position="1333"/>
    </location>
</feature>
<evidence type="ECO:0000259" key="14">
    <source>
        <dbReference type="PROSITE" id="PS50024"/>
    </source>
</evidence>
<dbReference type="InterPro" id="IPR057244">
    <property type="entry name" value="GAIN_B"/>
</dbReference>
<name>G5BNG3_HETGA</name>
<dbReference type="GO" id="GO:0006112">
    <property type="term" value="P:energy reserve metabolic process"/>
    <property type="evidence" value="ECO:0007669"/>
    <property type="project" value="TreeGrafter"/>
</dbReference>
<evidence type="ECO:0000256" key="5">
    <source>
        <dbReference type="ARBA" id="ARBA00022729"/>
    </source>
</evidence>
<evidence type="ECO:0000256" key="7">
    <source>
        <dbReference type="ARBA" id="ARBA00023136"/>
    </source>
</evidence>
<feature type="domain" description="Ig-like" evidence="17">
    <location>
        <begin position="438"/>
        <end position="532"/>
    </location>
</feature>
<dbReference type="GO" id="GO:0019216">
    <property type="term" value="P:regulation of lipid metabolic process"/>
    <property type="evidence" value="ECO:0007669"/>
    <property type="project" value="TreeGrafter"/>
</dbReference>
<dbReference type="STRING" id="10181.G5BNG3"/>
<dbReference type="Proteomes" id="UP000006813">
    <property type="component" value="Unassembled WGS sequence"/>
</dbReference>
<keyword evidence="18" id="KW-0675">Receptor</keyword>
<feature type="transmembrane region" description="Helical" evidence="12">
    <location>
        <begin position="1193"/>
        <end position="1215"/>
    </location>
</feature>
<comment type="similarity">
    <text evidence="2">Belongs to the G-protein coupled receptor 2 family. Adhesion G-protein coupled receptor (ADGR) subfamily.</text>
</comment>
<dbReference type="PROSITE" id="PS50835">
    <property type="entry name" value="IG_LIKE"/>
    <property type="match status" value="2"/>
</dbReference>
<keyword evidence="5 13" id="KW-0732">Signal</keyword>
<feature type="domain" description="Ig-like" evidence="17">
    <location>
        <begin position="533"/>
        <end position="625"/>
    </location>
</feature>
<protein>
    <submittedName>
        <fullName evidence="18">Putative G-protein coupled receptor 116</fullName>
    </submittedName>
</protein>
<evidence type="ECO:0000259" key="17">
    <source>
        <dbReference type="PROSITE" id="PS50835"/>
    </source>
</evidence>
<dbReference type="EMBL" id="JH171133">
    <property type="protein sequence ID" value="EHB10904.1"/>
    <property type="molecule type" value="Genomic_DNA"/>
</dbReference>
<dbReference type="SUPFAM" id="SSF82671">
    <property type="entry name" value="SEA domain"/>
    <property type="match status" value="1"/>
</dbReference>
<keyword evidence="8" id="KW-1015">Disulfide bond</keyword>
<evidence type="ECO:0000313" key="18">
    <source>
        <dbReference type="EMBL" id="EHB10904.1"/>
    </source>
</evidence>
<feature type="transmembrane region" description="Helical" evidence="12">
    <location>
        <begin position="1078"/>
        <end position="1105"/>
    </location>
</feature>
<dbReference type="Pfam" id="PF01390">
    <property type="entry name" value="SEA"/>
    <property type="match status" value="1"/>
</dbReference>
<dbReference type="GO" id="GO:0007189">
    <property type="term" value="P:adenylate cyclase-activating G protein-coupled receptor signaling pathway"/>
    <property type="evidence" value="ECO:0007669"/>
    <property type="project" value="TreeGrafter"/>
</dbReference>
<evidence type="ECO:0000256" key="9">
    <source>
        <dbReference type="ARBA" id="ARBA00023180"/>
    </source>
</evidence>
<proteinExistence type="inferred from homology"/>
<feature type="domain" description="GAIN-B" evidence="15">
    <location>
        <begin position="905"/>
        <end position="1067"/>
    </location>
</feature>
<dbReference type="Pfam" id="PF25387">
    <property type="entry name" value="ADGRF3_N"/>
    <property type="match status" value="1"/>
</dbReference>
<dbReference type="SUPFAM" id="SSF48726">
    <property type="entry name" value="Immunoglobulin"/>
    <property type="match status" value="2"/>
</dbReference>
<dbReference type="eggNOG" id="KOG4193">
    <property type="taxonomic scope" value="Eukaryota"/>
</dbReference>
<dbReference type="InterPro" id="IPR013151">
    <property type="entry name" value="Immunoglobulin_dom"/>
</dbReference>
<dbReference type="FunCoup" id="G5BNG3">
    <property type="interactions" value="44"/>
</dbReference>
<feature type="compositionally biased region" description="Low complexity" evidence="11">
    <location>
        <begin position="1390"/>
        <end position="1404"/>
    </location>
</feature>
<dbReference type="GO" id="GO:0045444">
    <property type="term" value="P:fat cell differentiation"/>
    <property type="evidence" value="ECO:0007669"/>
    <property type="project" value="TreeGrafter"/>
</dbReference>
<keyword evidence="6 12" id="KW-1133">Transmembrane helix</keyword>
<evidence type="ECO:0000256" key="6">
    <source>
        <dbReference type="ARBA" id="ARBA00022989"/>
    </source>
</evidence>
<dbReference type="InterPro" id="IPR046338">
    <property type="entry name" value="GAIN_dom_sf"/>
</dbReference>
<dbReference type="Gene3D" id="2.60.220.50">
    <property type="match status" value="1"/>
</dbReference>
<dbReference type="PRINTS" id="PR01695">
    <property type="entry name" value="IGHEPTARCPTR"/>
</dbReference>
<feature type="domain" description="SEA" evidence="14">
    <location>
        <begin position="182"/>
        <end position="289"/>
    </location>
</feature>
<dbReference type="SUPFAM" id="SSF81321">
    <property type="entry name" value="Family A G protein-coupled receptor-like"/>
    <property type="match status" value="1"/>
</dbReference>
<dbReference type="InterPro" id="IPR017981">
    <property type="entry name" value="GPCR_2-like_7TM"/>
</dbReference>
<dbReference type="InParanoid" id="G5BNG3"/>
<dbReference type="PROSITE" id="PS50261">
    <property type="entry name" value="G_PROTEIN_RECEP_F2_4"/>
    <property type="match status" value="1"/>
</dbReference>
<dbReference type="GO" id="GO:0004930">
    <property type="term" value="F:G protein-coupled receptor activity"/>
    <property type="evidence" value="ECO:0007669"/>
    <property type="project" value="InterPro"/>
</dbReference>
<feature type="transmembrane region" description="Helical" evidence="12">
    <location>
        <begin position="1235"/>
        <end position="1263"/>
    </location>
</feature>